<proteinExistence type="predicted"/>
<evidence type="ECO:0000313" key="3">
    <source>
        <dbReference type="Proteomes" id="UP000289738"/>
    </source>
</evidence>
<reference evidence="2 3" key="1">
    <citation type="submission" date="2019-01" db="EMBL/GenBank/DDBJ databases">
        <title>Sequencing of cultivated peanut Arachis hypogaea provides insights into genome evolution and oil improvement.</title>
        <authorList>
            <person name="Chen X."/>
        </authorList>
    </citation>
    <scope>NUCLEOTIDE SEQUENCE [LARGE SCALE GENOMIC DNA]</scope>
    <source>
        <strain evidence="3">cv. Fuhuasheng</strain>
        <tissue evidence="2">Leaves</tissue>
    </source>
</reference>
<feature type="region of interest" description="Disordered" evidence="1">
    <location>
        <begin position="1"/>
        <end position="41"/>
    </location>
</feature>
<dbReference type="Pfam" id="PF03004">
    <property type="entry name" value="Transposase_24"/>
    <property type="match status" value="1"/>
</dbReference>
<feature type="compositionally biased region" description="Basic and acidic residues" evidence="1">
    <location>
        <begin position="30"/>
        <end position="41"/>
    </location>
</feature>
<accession>A0A444Y1T6</accession>
<dbReference type="Proteomes" id="UP000289738">
    <property type="component" value="Chromosome B08"/>
</dbReference>
<dbReference type="EMBL" id="SDMP01000018">
    <property type="protein sequence ID" value="RYQ95877.1"/>
    <property type="molecule type" value="Genomic_DNA"/>
</dbReference>
<evidence type="ECO:0000313" key="2">
    <source>
        <dbReference type="EMBL" id="RYQ95877.1"/>
    </source>
</evidence>
<dbReference type="AlphaFoldDB" id="A0A444Y1T6"/>
<feature type="region of interest" description="Disordered" evidence="1">
    <location>
        <begin position="163"/>
        <end position="189"/>
    </location>
</feature>
<comment type="caution">
    <text evidence="2">The sequence shown here is derived from an EMBL/GenBank/DDBJ whole genome shotgun (WGS) entry which is preliminary data.</text>
</comment>
<keyword evidence="3" id="KW-1185">Reference proteome</keyword>
<name>A0A444Y1T6_ARAHY</name>
<organism evidence="2 3">
    <name type="scientific">Arachis hypogaea</name>
    <name type="common">Peanut</name>
    <dbReference type="NCBI Taxonomy" id="3818"/>
    <lineage>
        <taxon>Eukaryota</taxon>
        <taxon>Viridiplantae</taxon>
        <taxon>Streptophyta</taxon>
        <taxon>Embryophyta</taxon>
        <taxon>Tracheophyta</taxon>
        <taxon>Spermatophyta</taxon>
        <taxon>Magnoliopsida</taxon>
        <taxon>eudicotyledons</taxon>
        <taxon>Gunneridae</taxon>
        <taxon>Pentapetalae</taxon>
        <taxon>rosids</taxon>
        <taxon>fabids</taxon>
        <taxon>Fabales</taxon>
        <taxon>Fabaceae</taxon>
        <taxon>Papilionoideae</taxon>
        <taxon>50 kb inversion clade</taxon>
        <taxon>dalbergioids sensu lato</taxon>
        <taxon>Dalbergieae</taxon>
        <taxon>Pterocarpus clade</taxon>
        <taxon>Arachis</taxon>
    </lineage>
</organism>
<dbReference type="InterPro" id="IPR004252">
    <property type="entry name" value="Probable_transposase_24"/>
</dbReference>
<gene>
    <name evidence="2" type="ORF">Ahy_B08g091251</name>
</gene>
<protein>
    <submittedName>
        <fullName evidence="2">Uncharacterized protein</fullName>
    </submittedName>
</protein>
<feature type="compositionally biased region" description="Polar residues" evidence="1">
    <location>
        <begin position="1"/>
        <end position="13"/>
    </location>
</feature>
<evidence type="ECO:0000256" key="1">
    <source>
        <dbReference type="SAM" id="MobiDB-lite"/>
    </source>
</evidence>
<sequence>MEASMTHSQGSTCRQEKELPSKSTVVAHKNTREVDSRMSQDIKRKETTIEDDVEECGSLQERPTKKGKTRQFASMPIDTFLKLNNEPDGEEKLDENEGDIIEEQDKDYINSTEAENIDNTLKVLFHDQIQLKRKCLRRIRKIGHNRNLAIERDFARIRARLAASKENNEPPTQAEMFVETRQSTKGKSLDEDTLDAHLQAENKKSKESAIRAFQSIFGKVKARRVRYHGRVTTPTLLKKNEEISTLKQQHAAEKSIIRG</sequence>